<keyword evidence="3" id="KW-0804">Transcription</keyword>
<proteinExistence type="predicted"/>
<feature type="domain" description="HTH merR-type" evidence="4">
    <location>
        <begin position="1"/>
        <end position="61"/>
    </location>
</feature>
<dbReference type="PANTHER" id="PTHR30204:SF67">
    <property type="entry name" value="HTH-TYPE TRANSCRIPTIONAL REGULATOR MLRA-RELATED"/>
    <property type="match status" value="1"/>
</dbReference>
<evidence type="ECO:0000256" key="1">
    <source>
        <dbReference type="ARBA" id="ARBA00023015"/>
    </source>
</evidence>
<name>A0ABY5GLT9_9GAMM</name>
<reference evidence="5" key="1">
    <citation type="submission" date="2022-07" db="EMBL/GenBank/DDBJ databases">
        <title>Genome sequencing of Photobacterium atrarenae GJH2-4.</title>
        <authorList>
            <person name="Park S.-J."/>
        </authorList>
    </citation>
    <scope>NUCLEOTIDE SEQUENCE</scope>
    <source>
        <strain evidence="5">GJH2-4</strain>
    </source>
</reference>
<keyword evidence="1" id="KW-0805">Transcription regulation</keyword>
<dbReference type="InterPro" id="IPR000551">
    <property type="entry name" value="MerR-type_HTH_dom"/>
</dbReference>
<dbReference type="InterPro" id="IPR047057">
    <property type="entry name" value="MerR_fam"/>
</dbReference>
<evidence type="ECO:0000259" key="4">
    <source>
        <dbReference type="PROSITE" id="PS50937"/>
    </source>
</evidence>
<gene>
    <name evidence="5" type="ORF">NNL38_24095</name>
</gene>
<keyword evidence="6" id="KW-1185">Reference proteome</keyword>
<dbReference type="Gene3D" id="1.10.1660.10">
    <property type="match status" value="1"/>
</dbReference>
<dbReference type="PROSITE" id="PS50937">
    <property type="entry name" value="HTH_MERR_2"/>
    <property type="match status" value="1"/>
</dbReference>
<dbReference type="EMBL" id="CP101509">
    <property type="protein sequence ID" value="UTV30074.1"/>
    <property type="molecule type" value="Genomic_DNA"/>
</dbReference>
<dbReference type="Proteomes" id="UP001057998">
    <property type="component" value="Chromosome 2"/>
</dbReference>
<dbReference type="SMART" id="SM00422">
    <property type="entry name" value="HTH_MERR"/>
    <property type="match status" value="1"/>
</dbReference>
<dbReference type="InterPro" id="IPR009061">
    <property type="entry name" value="DNA-bd_dom_put_sf"/>
</dbReference>
<dbReference type="CDD" id="cd01104">
    <property type="entry name" value="HTH_MlrA-CarA"/>
    <property type="match status" value="1"/>
</dbReference>
<evidence type="ECO:0000313" key="6">
    <source>
        <dbReference type="Proteomes" id="UP001057998"/>
    </source>
</evidence>
<dbReference type="SUPFAM" id="SSF46955">
    <property type="entry name" value="Putative DNA-binding domain"/>
    <property type="match status" value="1"/>
</dbReference>
<evidence type="ECO:0000313" key="5">
    <source>
        <dbReference type="EMBL" id="UTV30074.1"/>
    </source>
</evidence>
<evidence type="ECO:0000256" key="2">
    <source>
        <dbReference type="ARBA" id="ARBA00023125"/>
    </source>
</evidence>
<organism evidence="5 6">
    <name type="scientific">Photobacterium atrarenae</name>
    <dbReference type="NCBI Taxonomy" id="865757"/>
    <lineage>
        <taxon>Bacteria</taxon>
        <taxon>Pseudomonadati</taxon>
        <taxon>Pseudomonadota</taxon>
        <taxon>Gammaproteobacteria</taxon>
        <taxon>Vibrionales</taxon>
        <taxon>Vibrionaceae</taxon>
        <taxon>Photobacterium</taxon>
    </lineage>
</organism>
<keyword evidence="2" id="KW-0238">DNA-binding</keyword>
<protein>
    <submittedName>
        <fullName evidence="5">MerR family transcriptional regulator</fullName>
    </submittedName>
</protein>
<sequence>MTGVNPVTLRAWQRRYGLLNPMRTEQGYRVYSQADIDKIRQIVVWLEKGVAISKVRPLLDEHESTEGEKPQAEPQAAQHLEAVTSALFDCRGKKLDQLLTQLMKEYPSELFIKQVVNPVEQAIGRADNPLANIQQALWQSAMTERCLALVTKARKRAAKRCFLISFDQHVHYRLWLKAWLLAEKGYDVTILPNLESKLMGLSAAMTASQVEALFVFGEQRISQQGLSQLVSLQRQLDCSIQLMGSIATIHHDVLVQQS</sequence>
<accession>A0ABY5GLT9</accession>
<dbReference type="Pfam" id="PF13411">
    <property type="entry name" value="MerR_1"/>
    <property type="match status" value="1"/>
</dbReference>
<evidence type="ECO:0000256" key="3">
    <source>
        <dbReference type="ARBA" id="ARBA00023163"/>
    </source>
</evidence>
<dbReference type="PANTHER" id="PTHR30204">
    <property type="entry name" value="REDOX-CYCLING DRUG-SENSING TRANSCRIPTIONAL ACTIVATOR SOXR"/>
    <property type="match status" value="1"/>
</dbReference>